<proteinExistence type="predicted"/>
<name>A0A8K0DPR1_9ROSA</name>
<dbReference type="InterPro" id="IPR032675">
    <property type="entry name" value="LRR_dom_sf"/>
</dbReference>
<dbReference type="InterPro" id="IPR011009">
    <property type="entry name" value="Kinase-like_dom_sf"/>
</dbReference>
<dbReference type="PANTHER" id="PTHR48007">
    <property type="entry name" value="LEUCINE-RICH REPEAT RECEPTOR-LIKE PROTEIN KINASE PXC1"/>
    <property type="match status" value="1"/>
</dbReference>
<feature type="chain" id="PRO_5035448344" description="Protein kinase domain-containing protein" evidence="2">
    <location>
        <begin position="22"/>
        <end position="556"/>
    </location>
</feature>
<dbReference type="Gene3D" id="3.80.10.10">
    <property type="entry name" value="Ribonuclease Inhibitor"/>
    <property type="match status" value="1"/>
</dbReference>
<dbReference type="SUPFAM" id="SSF56112">
    <property type="entry name" value="Protein kinase-like (PK-like)"/>
    <property type="match status" value="1"/>
</dbReference>
<dbReference type="Proteomes" id="UP000796880">
    <property type="component" value="Unassembled WGS sequence"/>
</dbReference>
<evidence type="ECO:0000256" key="1">
    <source>
        <dbReference type="SAM" id="MobiDB-lite"/>
    </source>
</evidence>
<dbReference type="EMBL" id="VOIH02000010">
    <property type="protein sequence ID" value="KAF3434960.1"/>
    <property type="molecule type" value="Genomic_DNA"/>
</dbReference>
<feature type="region of interest" description="Disordered" evidence="1">
    <location>
        <begin position="198"/>
        <end position="245"/>
    </location>
</feature>
<accession>A0A8K0DPR1</accession>
<feature type="domain" description="Protein kinase" evidence="3">
    <location>
        <begin position="278"/>
        <end position="556"/>
    </location>
</feature>
<dbReference type="PROSITE" id="PS50011">
    <property type="entry name" value="PROTEIN_KINASE_DOM"/>
    <property type="match status" value="1"/>
</dbReference>
<dbReference type="GO" id="GO:0004672">
    <property type="term" value="F:protein kinase activity"/>
    <property type="evidence" value="ECO:0007669"/>
    <property type="project" value="InterPro"/>
</dbReference>
<dbReference type="OrthoDB" id="248923at2759"/>
<dbReference type="Pfam" id="PF07714">
    <property type="entry name" value="PK_Tyr_Ser-Thr"/>
    <property type="match status" value="1"/>
</dbReference>
<dbReference type="InterPro" id="IPR046959">
    <property type="entry name" value="PRK1-6/SRF4-like"/>
</dbReference>
<keyword evidence="2" id="KW-0732">Signal</keyword>
<gene>
    <name evidence="4" type="ORF">FNV43_RR22047</name>
</gene>
<evidence type="ECO:0000313" key="4">
    <source>
        <dbReference type="EMBL" id="KAF3434960.1"/>
    </source>
</evidence>
<dbReference type="PANTHER" id="PTHR48007:SF43">
    <property type="entry name" value="POLLEN RECEPTOR-LIKE KINASE 4"/>
    <property type="match status" value="1"/>
</dbReference>
<dbReference type="InterPro" id="IPR000719">
    <property type="entry name" value="Prot_kinase_dom"/>
</dbReference>
<keyword evidence="5" id="KW-1185">Reference proteome</keyword>
<dbReference type="InterPro" id="IPR001245">
    <property type="entry name" value="Ser-Thr/Tyr_kinase_cat_dom"/>
</dbReference>
<dbReference type="Gene3D" id="1.10.510.10">
    <property type="entry name" value="Transferase(Phosphotransferase) domain 1"/>
    <property type="match status" value="1"/>
</dbReference>
<reference evidence="4" key="1">
    <citation type="submission" date="2020-03" db="EMBL/GenBank/DDBJ databases">
        <title>A high-quality chromosome-level genome assembly of a woody plant with both climbing and erect habits, Rhamnella rubrinervis.</title>
        <authorList>
            <person name="Lu Z."/>
            <person name="Yang Y."/>
            <person name="Zhu X."/>
            <person name="Sun Y."/>
        </authorList>
    </citation>
    <scope>NUCLEOTIDE SEQUENCE</scope>
    <source>
        <strain evidence="4">BYM</strain>
        <tissue evidence="4">Leaf</tissue>
    </source>
</reference>
<sequence>MRSHFVVVAFLVLLCTASVEPQGDAERNALLYLKAAFNNDFLNNNWTGIHCNATAPSNWLGIHCLLGRVTAIVLEDAGLTSGQIGEDVFNSFTELSVLSLKGNSMTSTMMSFSFNPKLTQIDLSRNTFHGEISQSLLGLPLLKSLHLQDNGFTGPIPELNQSSLTSFNVSNNILSVVIVLLFLGYRKKMKRLKDMMREHDYQDRSRDDIVDQKHDDDDDHQNISIEEGDQIMRRSSSTTTTTRSVVAAGGRGGVERRKLIFVGNNELDVGFGMGDLLKASAEGLGNGISGNSYKAMMEGKPAVVVKRLRDLKPLSTEEFKRQLMLMADLTHPNLLPLLAYYYSRDEKLLIFRYARKGNLFNRLHEDRGSRDRIPFRWSSRLSVARGVARALEYLHLHATLPAGAAAPHGNLKCSNILLEDNDTVLVSDYGLASLIAFPIASQGMVSYKSPEYQIAKRVSKKSDVWKLKLQNILVEDKLSQQLHVLQLSPSSETGYAEIELGKQKLKPSARHFVIISAVCSSVGIPCRPTMLQKEYDRQRSSMYMIALCLSRTRLAM</sequence>
<evidence type="ECO:0000256" key="2">
    <source>
        <dbReference type="SAM" id="SignalP"/>
    </source>
</evidence>
<comment type="caution">
    <text evidence="4">The sequence shown here is derived from an EMBL/GenBank/DDBJ whole genome shotgun (WGS) entry which is preliminary data.</text>
</comment>
<evidence type="ECO:0000313" key="5">
    <source>
        <dbReference type="Proteomes" id="UP000796880"/>
    </source>
</evidence>
<dbReference type="AlphaFoldDB" id="A0A8K0DPR1"/>
<feature type="compositionally biased region" description="Basic and acidic residues" evidence="1">
    <location>
        <begin position="198"/>
        <end position="215"/>
    </location>
</feature>
<organism evidence="4 5">
    <name type="scientific">Rhamnella rubrinervis</name>
    <dbReference type="NCBI Taxonomy" id="2594499"/>
    <lineage>
        <taxon>Eukaryota</taxon>
        <taxon>Viridiplantae</taxon>
        <taxon>Streptophyta</taxon>
        <taxon>Embryophyta</taxon>
        <taxon>Tracheophyta</taxon>
        <taxon>Spermatophyta</taxon>
        <taxon>Magnoliopsida</taxon>
        <taxon>eudicotyledons</taxon>
        <taxon>Gunneridae</taxon>
        <taxon>Pentapetalae</taxon>
        <taxon>rosids</taxon>
        <taxon>fabids</taxon>
        <taxon>Rosales</taxon>
        <taxon>Rhamnaceae</taxon>
        <taxon>rhamnoid group</taxon>
        <taxon>Rhamneae</taxon>
        <taxon>Rhamnella</taxon>
    </lineage>
</organism>
<feature type="compositionally biased region" description="Low complexity" evidence="1">
    <location>
        <begin position="233"/>
        <end position="245"/>
    </location>
</feature>
<feature type="signal peptide" evidence="2">
    <location>
        <begin position="1"/>
        <end position="21"/>
    </location>
</feature>
<dbReference type="GO" id="GO:0005524">
    <property type="term" value="F:ATP binding"/>
    <property type="evidence" value="ECO:0007669"/>
    <property type="project" value="InterPro"/>
</dbReference>
<evidence type="ECO:0000259" key="3">
    <source>
        <dbReference type="PROSITE" id="PS50011"/>
    </source>
</evidence>
<protein>
    <recommendedName>
        <fullName evidence="3">Protein kinase domain-containing protein</fullName>
    </recommendedName>
</protein>
<dbReference type="SUPFAM" id="SSF52058">
    <property type="entry name" value="L domain-like"/>
    <property type="match status" value="1"/>
</dbReference>